<dbReference type="Pfam" id="PF08538">
    <property type="entry name" value="DUF1749"/>
    <property type="match status" value="1"/>
</dbReference>
<dbReference type="AlphaFoldDB" id="A0A9P8RIB7"/>
<dbReference type="RefSeq" id="XP_045953077.1">
    <property type="nucleotide sequence ID" value="XM_046108977.1"/>
</dbReference>
<dbReference type="InterPro" id="IPR029058">
    <property type="entry name" value="AB_hydrolase_fold"/>
</dbReference>
<dbReference type="EMBL" id="JAGPXC010000009">
    <property type="protein sequence ID" value="KAH6646563.1"/>
    <property type="molecule type" value="Genomic_DNA"/>
</dbReference>
<evidence type="ECO:0000313" key="2">
    <source>
        <dbReference type="Proteomes" id="UP000758603"/>
    </source>
</evidence>
<dbReference type="PANTHER" id="PTHR31591">
    <property type="entry name" value="UPF0613 PROTEIN PB24D3.06C"/>
    <property type="match status" value="1"/>
</dbReference>
<comment type="caution">
    <text evidence="1">The sequence shown here is derived from an EMBL/GenBank/DDBJ whole genome shotgun (WGS) entry which is preliminary data.</text>
</comment>
<organism evidence="1 2">
    <name type="scientific">Truncatella angustata</name>
    <dbReference type="NCBI Taxonomy" id="152316"/>
    <lineage>
        <taxon>Eukaryota</taxon>
        <taxon>Fungi</taxon>
        <taxon>Dikarya</taxon>
        <taxon>Ascomycota</taxon>
        <taxon>Pezizomycotina</taxon>
        <taxon>Sordariomycetes</taxon>
        <taxon>Xylariomycetidae</taxon>
        <taxon>Amphisphaeriales</taxon>
        <taxon>Sporocadaceae</taxon>
        <taxon>Truncatella</taxon>
    </lineage>
</organism>
<dbReference type="SUPFAM" id="SSF53474">
    <property type="entry name" value="alpha/beta-Hydrolases"/>
    <property type="match status" value="1"/>
</dbReference>
<evidence type="ECO:0000313" key="1">
    <source>
        <dbReference type="EMBL" id="KAH6646563.1"/>
    </source>
</evidence>
<dbReference type="GeneID" id="70137868"/>
<protein>
    <submittedName>
        <fullName evidence="1">Uncharacterized protein</fullName>
    </submittedName>
</protein>
<dbReference type="Gene3D" id="3.40.50.1820">
    <property type="entry name" value="alpha/beta hydrolase"/>
    <property type="match status" value="1"/>
</dbReference>
<sequence>MYSKFWPKGGLPGILHHYTESLVTFEYASHGAHQPHSILFVGGLSDGLGTSSYTVDVVRALQSTPWSFFTLNLSSSYRSWGLGHLDRDTDEIARCLQYIKEYKTGKYGNGCKIVLMGHSTGSQCVLHYLHRPNPHTSTSRFDPDLEHQQRPILDGAIMQSPVSDREAVQSVLRDGIGDNSSAECSAAYEKALELARKAASLDECYDTILPISLTSVFGFGGDTPISCRRFMSLASPDSPRTPEEDDLFSSDLSDEQLAKTFGAIEKQGLLKGKLMVAPSGADQSVPDWIDVEKNLRRWKDATNHGCKFQFWDSTHSGVVPGASHALSDDDQAGPRKIFVESLLRYLRDSVGSEK</sequence>
<dbReference type="OrthoDB" id="10034502at2759"/>
<gene>
    <name evidence="1" type="ORF">BKA67DRAFT_683778</name>
</gene>
<dbReference type="Proteomes" id="UP000758603">
    <property type="component" value="Unassembled WGS sequence"/>
</dbReference>
<reference evidence="1" key="1">
    <citation type="journal article" date="2021" name="Nat. Commun.">
        <title>Genetic determinants of endophytism in the Arabidopsis root mycobiome.</title>
        <authorList>
            <person name="Mesny F."/>
            <person name="Miyauchi S."/>
            <person name="Thiergart T."/>
            <person name="Pickel B."/>
            <person name="Atanasova L."/>
            <person name="Karlsson M."/>
            <person name="Huettel B."/>
            <person name="Barry K.W."/>
            <person name="Haridas S."/>
            <person name="Chen C."/>
            <person name="Bauer D."/>
            <person name="Andreopoulos W."/>
            <person name="Pangilinan J."/>
            <person name="LaButti K."/>
            <person name="Riley R."/>
            <person name="Lipzen A."/>
            <person name="Clum A."/>
            <person name="Drula E."/>
            <person name="Henrissat B."/>
            <person name="Kohler A."/>
            <person name="Grigoriev I.V."/>
            <person name="Martin F.M."/>
            <person name="Hacquard S."/>
        </authorList>
    </citation>
    <scope>NUCLEOTIDE SEQUENCE</scope>
    <source>
        <strain evidence="1">MPI-SDFR-AT-0073</strain>
    </source>
</reference>
<name>A0A9P8RIB7_9PEZI</name>
<keyword evidence="2" id="KW-1185">Reference proteome</keyword>
<proteinExistence type="predicted"/>
<dbReference type="PANTHER" id="PTHR31591:SF1">
    <property type="entry name" value="UPF0613 PROTEIN PB24D3.06C"/>
    <property type="match status" value="1"/>
</dbReference>
<accession>A0A9P8RIB7</accession>
<dbReference type="InterPro" id="IPR013744">
    <property type="entry name" value="SidJ"/>
</dbReference>